<accession>A0ACB7ID00</accession>
<dbReference type="EMBL" id="CM004387">
    <property type="protein sequence ID" value="KAG8662355.1"/>
    <property type="molecule type" value="Genomic_DNA"/>
</dbReference>
<gene>
    <name evidence="1" type="ORF">MANES_01G093625v8</name>
</gene>
<sequence>MRLWKIDLPFRKHQVLSSLLYCPCLCFLSKASPFLLALRRFLAFSCLGIRLLFNYLVGSLGLLAIVLKSSTSVLRWLTTMVRVSDRSEGRSSLAIRAEFMSQVGLSF</sequence>
<protein>
    <submittedName>
        <fullName evidence="1">Uncharacterized protein</fullName>
    </submittedName>
</protein>
<name>A0ACB7ID00_MANES</name>
<organism evidence="1 2">
    <name type="scientific">Manihot esculenta</name>
    <name type="common">Cassava</name>
    <name type="synonym">Jatropha manihot</name>
    <dbReference type="NCBI Taxonomy" id="3983"/>
    <lineage>
        <taxon>Eukaryota</taxon>
        <taxon>Viridiplantae</taxon>
        <taxon>Streptophyta</taxon>
        <taxon>Embryophyta</taxon>
        <taxon>Tracheophyta</taxon>
        <taxon>Spermatophyta</taxon>
        <taxon>Magnoliopsida</taxon>
        <taxon>eudicotyledons</taxon>
        <taxon>Gunneridae</taxon>
        <taxon>Pentapetalae</taxon>
        <taxon>rosids</taxon>
        <taxon>fabids</taxon>
        <taxon>Malpighiales</taxon>
        <taxon>Euphorbiaceae</taxon>
        <taxon>Crotonoideae</taxon>
        <taxon>Manihoteae</taxon>
        <taxon>Manihot</taxon>
    </lineage>
</organism>
<evidence type="ECO:0000313" key="1">
    <source>
        <dbReference type="EMBL" id="KAG8662355.1"/>
    </source>
</evidence>
<reference evidence="2" key="1">
    <citation type="journal article" date="2016" name="Nat. Biotechnol.">
        <title>Sequencing wild and cultivated cassava and related species reveals extensive interspecific hybridization and genetic diversity.</title>
        <authorList>
            <person name="Bredeson J.V."/>
            <person name="Lyons J.B."/>
            <person name="Prochnik S.E."/>
            <person name="Wu G.A."/>
            <person name="Ha C.M."/>
            <person name="Edsinger-Gonzales E."/>
            <person name="Grimwood J."/>
            <person name="Schmutz J."/>
            <person name="Rabbi I.Y."/>
            <person name="Egesi C."/>
            <person name="Nauluvula P."/>
            <person name="Lebot V."/>
            <person name="Ndunguru J."/>
            <person name="Mkamilo G."/>
            <person name="Bart R.S."/>
            <person name="Setter T.L."/>
            <person name="Gleadow R.M."/>
            <person name="Kulakow P."/>
            <person name="Ferguson M.E."/>
            <person name="Rounsley S."/>
            <person name="Rokhsar D.S."/>
        </authorList>
    </citation>
    <scope>NUCLEOTIDE SEQUENCE [LARGE SCALE GENOMIC DNA]</scope>
    <source>
        <strain evidence="2">cv. AM560-2</strain>
    </source>
</reference>
<dbReference type="Proteomes" id="UP000091857">
    <property type="component" value="Chromosome 1"/>
</dbReference>
<keyword evidence="2" id="KW-1185">Reference proteome</keyword>
<comment type="caution">
    <text evidence="1">The sequence shown here is derived from an EMBL/GenBank/DDBJ whole genome shotgun (WGS) entry which is preliminary data.</text>
</comment>
<evidence type="ECO:0000313" key="2">
    <source>
        <dbReference type="Proteomes" id="UP000091857"/>
    </source>
</evidence>
<proteinExistence type="predicted"/>